<dbReference type="PANTHER" id="PTHR45987:SF6">
    <property type="entry name" value="RIBOSOMAL PROTEIN L12_ ATP-DEPENDENT CLP PROTEASE ADAPTOR PROTEIN CLPS FAMILY PROTEIN"/>
    <property type="match status" value="1"/>
</dbReference>
<evidence type="ECO:0000313" key="2">
    <source>
        <dbReference type="Proteomes" id="UP000824890"/>
    </source>
</evidence>
<accession>A0ABQ7Z359</accession>
<name>A0ABQ7Z359_BRANA</name>
<sequence>SCSVMNVHSCQCQHREIWYVQVCFLQKDSLSKAKPRNTCMHQFMIRMVPRAQPSSKIVELADRGPKAEHLKLPNQQMISSKGMSMGAKQEAGTRKADEKKDKTVLVVKLEKFDTAAKIKLIKEVRVFTILGHSEAKMLAYCGREGEEERLRSWSRKESNFKTKNIE</sequence>
<protein>
    <submittedName>
        <fullName evidence="1">Uncharacterized protein</fullName>
    </submittedName>
</protein>
<dbReference type="Proteomes" id="UP000824890">
    <property type="component" value="Unassembled WGS sequence"/>
</dbReference>
<feature type="non-terminal residue" evidence="1">
    <location>
        <position position="166"/>
    </location>
</feature>
<feature type="non-terminal residue" evidence="1">
    <location>
        <position position="1"/>
    </location>
</feature>
<dbReference type="PANTHER" id="PTHR45987">
    <property type="entry name" value="39S RIBOSOMAL PROTEIN L12"/>
    <property type="match status" value="1"/>
</dbReference>
<dbReference type="EMBL" id="JAGKQM010000016">
    <property type="protein sequence ID" value="KAH0874581.1"/>
    <property type="molecule type" value="Genomic_DNA"/>
</dbReference>
<reference evidence="1 2" key="1">
    <citation type="submission" date="2021-05" db="EMBL/GenBank/DDBJ databases">
        <title>Genome Assembly of Synthetic Allotetraploid Brassica napus Reveals Homoeologous Exchanges between Subgenomes.</title>
        <authorList>
            <person name="Davis J.T."/>
        </authorList>
    </citation>
    <scope>NUCLEOTIDE SEQUENCE [LARGE SCALE GENOMIC DNA]</scope>
    <source>
        <strain evidence="2">cv. Da-Ae</strain>
        <tissue evidence="1">Seedling</tissue>
    </source>
</reference>
<proteinExistence type="predicted"/>
<gene>
    <name evidence="1" type="ORF">HID58_071943</name>
</gene>
<organism evidence="1 2">
    <name type="scientific">Brassica napus</name>
    <name type="common">Rape</name>
    <dbReference type="NCBI Taxonomy" id="3708"/>
    <lineage>
        <taxon>Eukaryota</taxon>
        <taxon>Viridiplantae</taxon>
        <taxon>Streptophyta</taxon>
        <taxon>Embryophyta</taxon>
        <taxon>Tracheophyta</taxon>
        <taxon>Spermatophyta</taxon>
        <taxon>Magnoliopsida</taxon>
        <taxon>eudicotyledons</taxon>
        <taxon>Gunneridae</taxon>
        <taxon>Pentapetalae</taxon>
        <taxon>rosids</taxon>
        <taxon>malvids</taxon>
        <taxon>Brassicales</taxon>
        <taxon>Brassicaceae</taxon>
        <taxon>Brassiceae</taxon>
        <taxon>Brassica</taxon>
    </lineage>
</organism>
<comment type="caution">
    <text evidence="1">The sequence shown here is derived from an EMBL/GenBank/DDBJ whole genome shotgun (WGS) entry which is preliminary data.</text>
</comment>
<keyword evidence="2" id="KW-1185">Reference proteome</keyword>
<dbReference type="InterPro" id="IPR000206">
    <property type="entry name" value="Ribosomal_bL12"/>
</dbReference>
<evidence type="ECO:0000313" key="1">
    <source>
        <dbReference type="EMBL" id="KAH0874581.1"/>
    </source>
</evidence>